<dbReference type="Pfam" id="PF13385">
    <property type="entry name" value="Laminin_G_3"/>
    <property type="match status" value="1"/>
</dbReference>
<feature type="transmembrane region" description="Helical" evidence="1">
    <location>
        <begin position="132"/>
        <end position="149"/>
    </location>
</feature>
<evidence type="ECO:0000313" key="2">
    <source>
        <dbReference type="EMBL" id="QHT19146.1"/>
    </source>
</evidence>
<dbReference type="EMBL" id="MN739662">
    <property type="protein sequence ID" value="QHT19146.1"/>
    <property type="molecule type" value="Genomic_DNA"/>
</dbReference>
<feature type="transmembrane region" description="Helical" evidence="1">
    <location>
        <begin position="44"/>
        <end position="64"/>
    </location>
</feature>
<evidence type="ECO:0000256" key="1">
    <source>
        <dbReference type="SAM" id="Phobius"/>
    </source>
</evidence>
<feature type="transmembrane region" description="Helical" evidence="1">
    <location>
        <begin position="169"/>
        <end position="189"/>
    </location>
</feature>
<feature type="transmembrane region" description="Helical" evidence="1">
    <location>
        <begin position="107"/>
        <end position="127"/>
    </location>
</feature>
<proteinExistence type="predicted"/>
<feature type="transmembrane region" description="Helical" evidence="1">
    <location>
        <begin position="76"/>
        <end position="95"/>
    </location>
</feature>
<name>A0A6C0DQK5_9ZZZZ</name>
<dbReference type="SUPFAM" id="SSF49899">
    <property type="entry name" value="Concanavalin A-like lectins/glucanases"/>
    <property type="match status" value="1"/>
</dbReference>
<accession>A0A6C0DQK5</accession>
<sequence length="556" mass="63665">MLSIQTPDFLKKIYITYLSTILVYLSIIFVILSSTLDGLQNVPLFVYLLTVLPLVFGLSAALFSDKLFNTIFNHSAYINISAVLCSMVLILYYGIKAGLNSLTSNETTYITFLGVFTGCIYGFLLFLNWMGVYGGVVLQTLYSYVSTIYRNIIGLKNSFFSDSEFRTNYIQIFLSFLILFLSIFIFFYYSDNKTLSSKQSYFAIFGIVAIFIYLFVNEHVLKYIFVEHKWAVLVLGILGVLCYAGYNYFSKGTLQTIEYISIIVGCLIGIIALAILFIVFRKMLSETTGLLGLIINILFYIPCLVIDFINYIKNEIKMTSNITFVLFIIEIVLILMYVYIPIFKSQYENNSATKLLPGSIFLNQSQEFGNNDMYKLLKYGNTDTIYNSENSVYRTNYAFSFWVYINPQQKQPDTLANSSETPIFDFGQKPSFSYINNTENAVDSKGNPVNDKFVIHYTNTGAEPAYISLGKQQWHYIVFNYFNDKVDLYLDGNLERTYVFGSHLPRYSPHDLVTLGYDNGLYGAISNVKYFSINLTPENISRFYNLLMFSNPPIDT</sequence>
<dbReference type="AlphaFoldDB" id="A0A6C0DQK5"/>
<keyword evidence="1" id="KW-1133">Transmembrane helix</keyword>
<feature type="transmembrane region" description="Helical" evidence="1">
    <location>
        <begin position="230"/>
        <end position="249"/>
    </location>
</feature>
<reference evidence="2" key="1">
    <citation type="journal article" date="2020" name="Nature">
        <title>Giant virus diversity and host interactions through global metagenomics.</title>
        <authorList>
            <person name="Schulz F."/>
            <person name="Roux S."/>
            <person name="Paez-Espino D."/>
            <person name="Jungbluth S."/>
            <person name="Walsh D.A."/>
            <person name="Denef V.J."/>
            <person name="McMahon K.D."/>
            <person name="Konstantinidis K.T."/>
            <person name="Eloe-Fadrosh E.A."/>
            <person name="Kyrpides N.C."/>
            <person name="Woyke T."/>
        </authorList>
    </citation>
    <scope>NUCLEOTIDE SEQUENCE</scope>
    <source>
        <strain evidence="2">GVMAG-M-3300023174-49</strain>
    </source>
</reference>
<feature type="transmembrane region" description="Helical" evidence="1">
    <location>
        <begin position="201"/>
        <end position="224"/>
    </location>
</feature>
<feature type="transmembrane region" description="Helical" evidence="1">
    <location>
        <begin position="290"/>
        <end position="309"/>
    </location>
</feature>
<keyword evidence="1" id="KW-0812">Transmembrane</keyword>
<dbReference type="InterPro" id="IPR013320">
    <property type="entry name" value="ConA-like_dom_sf"/>
</dbReference>
<feature type="transmembrane region" description="Helical" evidence="1">
    <location>
        <begin position="12"/>
        <end position="32"/>
    </location>
</feature>
<keyword evidence="1" id="KW-0472">Membrane</keyword>
<dbReference type="Gene3D" id="2.60.120.200">
    <property type="match status" value="1"/>
</dbReference>
<protein>
    <submittedName>
        <fullName evidence="2">Uncharacterized protein</fullName>
    </submittedName>
</protein>
<feature type="transmembrane region" description="Helical" evidence="1">
    <location>
        <begin position="321"/>
        <end position="340"/>
    </location>
</feature>
<feature type="transmembrane region" description="Helical" evidence="1">
    <location>
        <begin position="256"/>
        <end position="278"/>
    </location>
</feature>
<organism evidence="2">
    <name type="scientific">viral metagenome</name>
    <dbReference type="NCBI Taxonomy" id="1070528"/>
    <lineage>
        <taxon>unclassified sequences</taxon>
        <taxon>metagenomes</taxon>
        <taxon>organismal metagenomes</taxon>
    </lineage>
</organism>